<comment type="caution">
    <text evidence="2">The sequence shown here is derived from an EMBL/GenBank/DDBJ whole genome shotgun (WGS) entry which is preliminary data.</text>
</comment>
<reference evidence="2 3" key="1">
    <citation type="submission" date="2019-08" db="EMBL/GenBank/DDBJ databases">
        <title>In-depth cultivation of the pig gut microbiome towards novel bacterial diversity and tailored functional studies.</title>
        <authorList>
            <person name="Wylensek D."/>
            <person name="Hitch T.C.A."/>
            <person name="Clavel T."/>
        </authorList>
    </citation>
    <scope>NUCLEOTIDE SEQUENCE [LARGE SCALE GENOMIC DNA]</scope>
    <source>
        <strain evidence="2 3">BL-389-WT-3D</strain>
    </source>
</reference>
<keyword evidence="1" id="KW-0812">Transmembrane</keyword>
<feature type="transmembrane region" description="Helical" evidence="1">
    <location>
        <begin position="6"/>
        <end position="24"/>
    </location>
</feature>
<evidence type="ECO:0000313" key="3">
    <source>
        <dbReference type="Proteomes" id="UP000462363"/>
    </source>
</evidence>
<feature type="transmembrane region" description="Helical" evidence="1">
    <location>
        <begin position="60"/>
        <end position="78"/>
    </location>
</feature>
<dbReference type="Proteomes" id="UP000462363">
    <property type="component" value="Unassembled WGS sequence"/>
</dbReference>
<keyword evidence="1" id="KW-1133">Transmembrane helix</keyword>
<dbReference type="AlphaFoldDB" id="A0A844F8U8"/>
<protein>
    <submittedName>
        <fullName evidence="2">Uncharacterized protein</fullName>
    </submittedName>
</protein>
<feature type="transmembrane region" description="Helical" evidence="1">
    <location>
        <begin position="31"/>
        <end position="48"/>
    </location>
</feature>
<sequence>MNYPFVYTIITAYFFLLDIISSSLHINIPAYYKFTAYFMCSLCVALFLPNSLHKNLLTKVKYFLAGFLNYLTNLFLGMTKRLALCSSLYELADFMF</sequence>
<accession>A0A844F8U8</accession>
<gene>
    <name evidence="2" type="ORF">FYJ37_17710</name>
</gene>
<proteinExistence type="predicted"/>
<feature type="non-terminal residue" evidence="2">
    <location>
        <position position="96"/>
    </location>
</feature>
<organism evidence="2 3">
    <name type="scientific">Clostridium scindens (strain JCM 10418 / VPI 12708)</name>
    <dbReference type="NCBI Taxonomy" id="29347"/>
    <lineage>
        <taxon>Bacteria</taxon>
        <taxon>Bacillati</taxon>
        <taxon>Bacillota</taxon>
        <taxon>Clostridia</taxon>
        <taxon>Lachnospirales</taxon>
        <taxon>Lachnospiraceae</taxon>
    </lineage>
</organism>
<dbReference type="EMBL" id="VUMB01000084">
    <property type="protein sequence ID" value="MSS42076.1"/>
    <property type="molecule type" value="Genomic_DNA"/>
</dbReference>
<evidence type="ECO:0000313" key="2">
    <source>
        <dbReference type="EMBL" id="MSS42076.1"/>
    </source>
</evidence>
<keyword evidence="1" id="KW-0472">Membrane</keyword>
<name>A0A844F8U8_CLOSV</name>
<evidence type="ECO:0000256" key="1">
    <source>
        <dbReference type="SAM" id="Phobius"/>
    </source>
</evidence>